<gene>
    <name evidence="1" type="ORF">NCTC9810_00734</name>
</gene>
<evidence type="ECO:0000313" key="1">
    <source>
        <dbReference type="EMBL" id="SUU92405.1"/>
    </source>
</evidence>
<organism evidence="1 2">
    <name type="scientific">Anaerococcus octavius</name>
    <dbReference type="NCBI Taxonomy" id="54007"/>
    <lineage>
        <taxon>Bacteria</taxon>
        <taxon>Bacillati</taxon>
        <taxon>Bacillota</taxon>
        <taxon>Tissierellia</taxon>
        <taxon>Tissierellales</taxon>
        <taxon>Peptoniphilaceae</taxon>
        <taxon>Anaerococcus</taxon>
    </lineage>
</organism>
<reference evidence="1 2" key="1">
    <citation type="submission" date="2018-06" db="EMBL/GenBank/DDBJ databases">
        <authorList>
            <consortium name="Pathogen Informatics"/>
            <person name="Doyle S."/>
        </authorList>
    </citation>
    <scope>NUCLEOTIDE SEQUENCE [LARGE SCALE GENOMIC DNA]</scope>
    <source>
        <strain evidence="1 2">NCTC9810</strain>
    </source>
</reference>
<accession>A0A380WTW5</accession>
<proteinExistence type="predicted"/>
<dbReference type="Proteomes" id="UP000255124">
    <property type="component" value="Unassembled WGS sequence"/>
</dbReference>
<dbReference type="EMBL" id="UFTA01000002">
    <property type="protein sequence ID" value="SUU92405.1"/>
    <property type="molecule type" value="Genomic_DNA"/>
</dbReference>
<evidence type="ECO:0000313" key="2">
    <source>
        <dbReference type="Proteomes" id="UP000255124"/>
    </source>
</evidence>
<name>A0A380WTW5_9FIRM</name>
<sequence length="35" mass="4128">MDNQNFKIFCNNNIYGANTKKYYNKCVAKAPEIRI</sequence>
<protein>
    <submittedName>
        <fullName evidence="1">Uncharacterized protein</fullName>
    </submittedName>
</protein>
<dbReference type="AlphaFoldDB" id="A0A380WTW5"/>